<evidence type="ECO:0000256" key="7">
    <source>
        <dbReference type="ARBA" id="ARBA00022741"/>
    </source>
</evidence>
<keyword evidence="17" id="KW-1185">Reference proteome</keyword>
<keyword evidence="6 15" id="KW-0812">Transmembrane</keyword>
<protein>
    <submittedName>
        <fullName evidence="16">Undecaprenol kinase</fullName>
        <ecNumber evidence="16">2.7.1.66</ecNumber>
    </submittedName>
</protein>
<keyword evidence="9" id="KW-0067">ATP-binding</keyword>
<accession>A0ABT9WLK8</accession>
<feature type="transmembrane region" description="Helical" evidence="15">
    <location>
        <begin position="21"/>
        <end position="39"/>
    </location>
</feature>
<sequence length="118" mass="13078">MSSFRFALQGLSAVIKKEKNIKIHLLAAVIVVIASFLFGLSALEWMFILFCIFGMLSLELINSALEKTIDLITEDFHPLAKYAKDVSAAAVLLYALMTVIIGSVIFLPKLISLFRTLI</sequence>
<keyword evidence="8 16" id="KW-0418">Kinase</keyword>
<evidence type="ECO:0000256" key="14">
    <source>
        <dbReference type="ARBA" id="ARBA00023264"/>
    </source>
</evidence>
<keyword evidence="11" id="KW-0443">Lipid metabolism</keyword>
<dbReference type="PANTHER" id="PTHR34299:SF1">
    <property type="entry name" value="DIACYLGLYCEROL KINASE"/>
    <property type="match status" value="1"/>
</dbReference>
<evidence type="ECO:0000256" key="2">
    <source>
        <dbReference type="ARBA" id="ARBA00005967"/>
    </source>
</evidence>
<evidence type="ECO:0000313" key="16">
    <source>
        <dbReference type="EMBL" id="MDQ0174178.1"/>
    </source>
</evidence>
<dbReference type="Pfam" id="PF01219">
    <property type="entry name" value="DAGK_prokar"/>
    <property type="match status" value="1"/>
</dbReference>
<keyword evidence="12 15" id="KW-0472">Membrane</keyword>
<keyword evidence="3" id="KW-1003">Cell membrane</keyword>
<organism evidence="16 17">
    <name type="scientific">Bacillus chungangensis</name>
    <dbReference type="NCBI Taxonomy" id="587633"/>
    <lineage>
        <taxon>Bacteria</taxon>
        <taxon>Bacillati</taxon>
        <taxon>Bacillota</taxon>
        <taxon>Bacilli</taxon>
        <taxon>Bacillales</taxon>
        <taxon>Bacillaceae</taxon>
        <taxon>Bacillus</taxon>
    </lineage>
</organism>
<evidence type="ECO:0000256" key="13">
    <source>
        <dbReference type="ARBA" id="ARBA00023209"/>
    </source>
</evidence>
<evidence type="ECO:0000256" key="15">
    <source>
        <dbReference type="SAM" id="Phobius"/>
    </source>
</evidence>
<dbReference type="EC" id="2.7.1.66" evidence="16"/>
<evidence type="ECO:0000256" key="8">
    <source>
        <dbReference type="ARBA" id="ARBA00022777"/>
    </source>
</evidence>
<evidence type="ECO:0000313" key="17">
    <source>
        <dbReference type="Proteomes" id="UP001223586"/>
    </source>
</evidence>
<dbReference type="PANTHER" id="PTHR34299">
    <property type="entry name" value="DIACYLGLYCEROL KINASE"/>
    <property type="match status" value="1"/>
</dbReference>
<feature type="transmembrane region" description="Helical" evidence="15">
    <location>
        <begin position="86"/>
        <end position="107"/>
    </location>
</feature>
<reference evidence="16 17" key="1">
    <citation type="submission" date="2023-07" db="EMBL/GenBank/DDBJ databases">
        <title>Genomic Encyclopedia of Type Strains, Phase IV (KMG-IV): sequencing the most valuable type-strain genomes for metagenomic binning, comparative biology and taxonomic classification.</title>
        <authorList>
            <person name="Goeker M."/>
        </authorList>
    </citation>
    <scope>NUCLEOTIDE SEQUENCE [LARGE SCALE GENOMIC DNA]</scope>
    <source>
        <strain evidence="16 17">DSM 23837</strain>
    </source>
</reference>
<dbReference type="InterPro" id="IPR036945">
    <property type="entry name" value="DAGK_sf"/>
</dbReference>
<dbReference type="GO" id="GO:0036433">
    <property type="term" value="F:di-trans, poly-cis-undecaprenol kinase activity"/>
    <property type="evidence" value="ECO:0007669"/>
    <property type="project" value="UniProtKB-EC"/>
</dbReference>
<keyword evidence="7" id="KW-0547">Nucleotide-binding</keyword>
<evidence type="ECO:0000256" key="5">
    <source>
        <dbReference type="ARBA" id="ARBA00022679"/>
    </source>
</evidence>
<dbReference type="InterPro" id="IPR000829">
    <property type="entry name" value="DAGK"/>
</dbReference>
<evidence type="ECO:0000256" key="6">
    <source>
        <dbReference type="ARBA" id="ARBA00022692"/>
    </source>
</evidence>
<comment type="subcellular location">
    <subcellularLocation>
        <location evidence="1">Cell membrane</location>
        <topology evidence="1">Multi-pass membrane protein</topology>
    </subcellularLocation>
</comment>
<keyword evidence="13" id="KW-0594">Phospholipid biosynthesis</keyword>
<comment type="caution">
    <text evidence="16">The sequence shown here is derived from an EMBL/GenBank/DDBJ whole genome shotgun (WGS) entry which is preliminary data.</text>
</comment>
<evidence type="ECO:0000256" key="11">
    <source>
        <dbReference type="ARBA" id="ARBA00023098"/>
    </source>
</evidence>
<dbReference type="InterPro" id="IPR033717">
    <property type="entry name" value="UDPK"/>
</dbReference>
<dbReference type="Gene3D" id="1.10.287.3610">
    <property type="match status" value="1"/>
</dbReference>
<evidence type="ECO:0000256" key="10">
    <source>
        <dbReference type="ARBA" id="ARBA00022989"/>
    </source>
</evidence>
<comment type="similarity">
    <text evidence="2">Belongs to the bacterial diacylglycerol kinase family.</text>
</comment>
<dbReference type="EMBL" id="JAUSTT010000001">
    <property type="protein sequence ID" value="MDQ0174178.1"/>
    <property type="molecule type" value="Genomic_DNA"/>
</dbReference>
<evidence type="ECO:0000256" key="9">
    <source>
        <dbReference type="ARBA" id="ARBA00022840"/>
    </source>
</evidence>
<name>A0ABT9WLK8_9BACI</name>
<keyword evidence="14" id="KW-1208">Phospholipid metabolism</keyword>
<evidence type="ECO:0000256" key="1">
    <source>
        <dbReference type="ARBA" id="ARBA00004651"/>
    </source>
</evidence>
<evidence type="ECO:0000256" key="12">
    <source>
        <dbReference type="ARBA" id="ARBA00023136"/>
    </source>
</evidence>
<keyword evidence="4" id="KW-0444">Lipid biosynthesis</keyword>
<evidence type="ECO:0000256" key="4">
    <source>
        <dbReference type="ARBA" id="ARBA00022516"/>
    </source>
</evidence>
<keyword evidence="10 15" id="KW-1133">Transmembrane helix</keyword>
<gene>
    <name evidence="16" type="ORF">J2S08_000009</name>
</gene>
<dbReference type="Proteomes" id="UP001223586">
    <property type="component" value="Unassembled WGS sequence"/>
</dbReference>
<keyword evidence="5 16" id="KW-0808">Transferase</keyword>
<proteinExistence type="inferred from homology"/>
<dbReference type="CDD" id="cd14265">
    <property type="entry name" value="UDPK_IM_like"/>
    <property type="match status" value="1"/>
</dbReference>
<evidence type="ECO:0000256" key="3">
    <source>
        <dbReference type="ARBA" id="ARBA00022475"/>
    </source>
</evidence>